<gene>
    <name evidence="1" type="ORF">c0_g1_i12</name>
</gene>
<protein>
    <submittedName>
        <fullName evidence="1">Uncharacterized protein</fullName>
    </submittedName>
</protein>
<organism evidence="1">
    <name type="scientific">Bactrocera latifrons</name>
    <name type="common">Malaysian fruit fly</name>
    <name type="synonym">Chaetodacus latifrons</name>
    <dbReference type="NCBI Taxonomy" id="174628"/>
    <lineage>
        <taxon>Eukaryota</taxon>
        <taxon>Metazoa</taxon>
        <taxon>Ecdysozoa</taxon>
        <taxon>Arthropoda</taxon>
        <taxon>Hexapoda</taxon>
        <taxon>Insecta</taxon>
        <taxon>Pterygota</taxon>
        <taxon>Neoptera</taxon>
        <taxon>Endopterygota</taxon>
        <taxon>Diptera</taxon>
        <taxon>Brachycera</taxon>
        <taxon>Muscomorpha</taxon>
        <taxon>Tephritoidea</taxon>
        <taxon>Tephritidae</taxon>
        <taxon>Bactrocera</taxon>
        <taxon>Bactrocera</taxon>
    </lineage>
</organism>
<accession>A0A0K8WFU7</accession>
<name>A0A0K8WFU7_BACLA</name>
<proteinExistence type="predicted"/>
<dbReference type="AlphaFoldDB" id="A0A0K8WFU7"/>
<dbReference type="OrthoDB" id="6159259at2759"/>
<sequence length="115" mass="12403">MHIFIICSSSTSGNKRYENSNTYGTTNNGGSVWASSTHLGGSSGGGGGVKSYVGNGMSNMHSNSTWQKSVEENNWRPMQSAQDRFDRTYNERSNSGYTAGGMFGSAGRYGGQMRY</sequence>
<reference evidence="1" key="1">
    <citation type="submission" date="2015-06" db="EMBL/GenBank/DDBJ databases">
        <authorList>
            <person name="Hoefler B.C."/>
            <person name="Straight P.D."/>
        </authorList>
    </citation>
    <scope>NUCLEOTIDE SEQUENCE</scope>
</reference>
<evidence type="ECO:0000313" key="1">
    <source>
        <dbReference type="EMBL" id="JAI50043.1"/>
    </source>
</evidence>
<dbReference type="EMBL" id="GDHF01002271">
    <property type="protein sequence ID" value="JAI50043.1"/>
    <property type="molecule type" value="Transcribed_RNA"/>
</dbReference>